<proteinExistence type="predicted"/>
<dbReference type="EMBL" id="CP064795">
    <property type="protein sequence ID" value="QPG06563.1"/>
    <property type="molecule type" value="Genomic_DNA"/>
</dbReference>
<accession>A0A7S9DZ24</accession>
<evidence type="ECO:0000313" key="3">
    <source>
        <dbReference type="EMBL" id="QPG06563.1"/>
    </source>
</evidence>
<keyword evidence="1" id="KW-0175">Coiled coil</keyword>
<dbReference type="Proteomes" id="UP000595095">
    <property type="component" value="Chromosome"/>
</dbReference>
<evidence type="ECO:0000256" key="1">
    <source>
        <dbReference type="SAM" id="Coils"/>
    </source>
</evidence>
<reference evidence="3 4" key="1">
    <citation type="submission" date="2020-11" db="EMBL/GenBank/DDBJ databases">
        <title>Complete genome sequence for Salinimonas sp. strain G2-b.</title>
        <authorList>
            <person name="Park S.-J."/>
        </authorList>
    </citation>
    <scope>NUCLEOTIDE SEQUENCE [LARGE SCALE GENOMIC DNA]</scope>
    <source>
        <strain evidence="3 4">G2-b</strain>
    </source>
</reference>
<evidence type="ECO:0000256" key="2">
    <source>
        <dbReference type="SAM" id="MobiDB-lite"/>
    </source>
</evidence>
<protein>
    <submittedName>
        <fullName evidence="3">Uncharacterized protein</fullName>
    </submittedName>
</protein>
<sequence>MAFNFRVIFGGDASKLSGEAKKAESSLDKLGASAKRAAGFLAAAYGGQQAAAKLVDVTKRYQKLEAQLLTATGTMERQQAAFAVLTDYAKATGQDVGDVTTAFTRLVNLGLNPSKEALTAYGNVAAATGKSTIDFVEAVADAATGEFERLKEFGIKSSAEGDKVTFTFRGVKTTIQNDAAAIESYLQAMGQNEFGNAMANQAKTLEAQINRTAISWDQFWYSISDAGVGEAITSSLGAAQVALDELTAMISSGEIQQELSAWVSQFDYVADAWIQALDFITEYTGMFTDAISDSSSEWTQSIIDAFRYLPTNIKTFIELATVEFASLIDVGAAVGGAIVKVVAVKLAQLVEKTKIWSKEMASAMVFWSDEEYNADAAYKAADQAAQQMTDAYFKAAEDQIAASRQARMATITDIMDARDVKLEAYEQESAKAEELRQKWESVQAARKQFDLGDAGVKKDPAANAGGSGPKVTESNVEQLRSALRTEREQILAHHNELSILNQGAYDQKLIAEEEYQRNKQLITNSYNDQIRQLEAAQTMGTLNNYGMLFGGLADMAKTFGGEQSTAFKAMFAVSKAFSIASSIIAIQNGISQAISLGFPQNIPVIATTVAQGASVMSTLRGTNFQGQAHDGIRQIPGSNEGTWMLKRGETVLNPKQADNFEYMVDYAKGAGNAQNAGTTQVTIQNKITIDARGASEGTEQSISDVMDAATQRMRLELADDFANGGPLYRQLNNRGMAA</sequence>
<feature type="region of interest" description="Disordered" evidence="2">
    <location>
        <begin position="453"/>
        <end position="475"/>
    </location>
</feature>
<name>A0A7S9DZ24_9ALTE</name>
<dbReference type="AlphaFoldDB" id="A0A7S9DZ24"/>
<keyword evidence="4" id="KW-1185">Reference proteome</keyword>
<dbReference type="RefSeq" id="WP_195811639.1">
    <property type="nucleotide sequence ID" value="NZ_CP064795.1"/>
</dbReference>
<organism evidence="3 4">
    <name type="scientific">Salinimonas marina</name>
    <dbReference type="NCBI Taxonomy" id="2785918"/>
    <lineage>
        <taxon>Bacteria</taxon>
        <taxon>Pseudomonadati</taxon>
        <taxon>Pseudomonadota</taxon>
        <taxon>Gammaproteobacteria</taxon>
        <taxon>Alteromonadales</taxon>
        <taxon>Alteromonadaceae</taxon>
        <taxon>Alteromonas/Salinimonas group</taxon>
        <taxon>Salinimonas</taxon>
    </lineage>
</organism>
<gene>
    <name evidence="3" type="ORF">IT774_05160</name>
</gene>
<dbReference type="KEGG" id="smaa:IT774_05160"/>
<evidence type="ECO:0000313" key="4">
    <source>
        <dbReference type="Proteomes" id="UP000595095"/>
    </source>
</evidence>
<feature type="coiled-coil region" evidence="1">
    <location>
        <begin position="418"/>
        <end position="445"/>
    </location>
</feature>